<dbReference type="InterPro" id="IPR025891">
    <property type="entry name" value="Dppa2/4_C_dom"/>
</dbReference>
<name>A0A8J6AM99_GALPY</name>
<protein>
    <submittedName>
        <fullName evidence="2">Developmental pluripotency-associated protein 2</fullName>
    </submittedName>
</protein>
<gene>
    <name evidence="2" type="ORF">J0S82_002318</name>
</gene>
<organism evidence="2 3">
    <name type="scientific">Galemys pyrenaicus</name>
    <name type="common">Iberian desman</name>
    <name type="synonym">Pyrenean desman</name>
    <dbReference type="NCBI Taxonomy" id="202257"/>
    <lineage>
        <taxon>Eukaryota</taxon>
        <taxon>Metazoa</taxon>
        <taxon>Chordata</taxon>
        <taxon>Craniata</taxon>
        <taxon>Vertebrata</taxon>
        <taxon>Euteleostomi</taxon>
        <taxon>Mammalia</taxon>
        <taxon>Eutheria</taxon>
        <taxon>Laurasiatheria</taxon>
        <taxon>Eulipotyphla</taxon>
        <taxon>Talpidae</taxon>
        <taxon>Galemys</taxon>
    </lineage>
</organism>
<dbReference type="EMBL" id="JAGFMF010011408">
    <property type="protein sequence ID" value="KAG8523453.1"/>
    <property type="molecule type" value="Genomic_DNA"/>
</dbReference>
<proteinExistence type="predicted"/>
<evidence type="ECO:0000313" key="2">
    <source>
        <dbReference type="EMBL" id="KAG8523453.1"/>
    </source>
</evidence>
<feature type="non-terminal residue" evidence="2">
    <location>
        <position position="1"/>
    </location>
</feature>
<accession>A0A8J6AM99</accession>
<dbReference type="Proteomes" id="UP000700334">
    <property type="component" value="Unassembled WGS sequence"/>
</dbReference>
<keyword evidence="3" id="KW-1185">Reference proteome</keyword>
<dbReference type="Pfam" id="PF14047">
    <property type="entry name" value="DCR"/>
    <property type="match status" value="1"/>
</dbReference>
<reference evidence="2" key="1">
    <citation type="journal article" date="2021" name="Evol. Appl.">
        <title>The genome of the Pyrenean desman and the effects of bottlenecks and inbreeding on the genomic landscape of an endangered species.</title>
        <authorList>
            <person name="Escoda L."/>
            <person name="Castresana J."/>
        </authorList>
    </citation>
    <scope>NUCLEOTIDE SEQUENCE</scope>
    <source>
        <strain evidence="2">IBE-C5619</strain>
    </source>
</reference>
<comment type="caution">
    <text evidence="2">The sequence shown here is derived from an EMBL/GenBank/DDBJ whole genome shotgun (WGS) entry which is preliminary data.</text>
</comment>
<feature type="non-terminal residue" evidence="2">
    <location>
        <position position="144"/>
    </location>
</feature>
<evidence type="ECO:0000259" key="1">
    <source>
        <dbReference type="Pfam" id="PF14047"/>
    </source>
</evidence>
<dbReference type="AlphaFoldDB" id="A0A8J6AM99"/>
<evidence type="ECO:0000313" key="3">
    <source>
        <dbReference type="Proteomes" id="UP000700334"/>
    </source>
</evidence>
<sequence length="144" mass="16254">GIRTLGRTGAKPNTNGQKIEGYQNRAYCACSKDVPEMPDNPDCNYLQGHAEWEPREQKFRTAASWAKIIARATQPKAEIRVPLLLSPLCLKLLCQAVRQAWVTATSKRVITFFLLLECVFSFPDIEDNTSCPECIRGDHKMVKK</sequence>
<feature type="domain" description="Developmental pluripotency-associated protein 2/4 C-terminal" evidence="1">
    <location>
        <begin position="99"/>
        <end position="136"/>
    </location>
</feature>